<dbReference type="EnsemblPlants" id="Zm00001eb304720_T001">
    <property type="protein sequence ID" value="Zm00001eb304720_P001"/>
    <property type="gene ID" value="Zm00001eb304720"/>
</dbReference>
<organism evidence="1 2">
    <name type="scientific">Zea mays</name>
    <name type="common">Maize</name>
    <dbReference type="NCBI Taxonomy" id="4577"/>
    <lineage>
        <taxon>Eukaryota</taxon>
        <taxon>Viridiplantae</taxon>
        <taxon>Streptophyta</taxon>
        <taxon>Embryophyta</taxon>
        <taxon>Tracheophyta</taxon>
        <taxon>Spermatophyta</taxon>
        <taxon>Magnoliopsida</taxon>
        <taxon>Liliopsida</taxon>
        <taxon>Poales</taxon>
        <taxon>Poaceae</taxon>
        <taxon>PACMAD clade</taxon>
        <taxon>Panicoideae</taxon>
        <taxon>Andropogonodae</taxon>
        <taxon>Andropogoneae</taxon>
        <taxon>Tripsacinae</taxon>
        <taxon>Zea</taxon>
    </lineage>
</organism>
<reference evidence="2" key="1">
    <citation type="submission" date="2015-12" db="EMBL/GenBank/DDBJ databases">
        <title>Update maize B73 reference genome by single molecule sequencing technologies.</title>
        <authorList>
            <consortium name="Maize Genome Sequencing Project"/>
            <person name="Ware D."/>
        </authorList>
    </citation>
    <scope>NUCLEOTIDE SEQUENCE [LARGE SCALE GENOMIC DNA]</scope>
    <source>
        <strain evidence="2">cv. B73</strain>
    </source>
</reference>
<dbReference type="Gramene" id="Zm00001eb304720_T002">
    <property type="protein sequence ID" value="Zm00001eb304720_P002"/>
    <property type="gene ID" value="Zm00001eb304720"/>
</dbReference>
<protein>
    <submittedName>
        <fullName evidence="1">Uncharacterized protein</fullName>
    </submittedName>
</protein>
<name>A0A804Q8D2_MAIZE</name>
<evidence type="ECO:0000313" key="2">
    <source>
        <dbReference type="Proteomes" id="UP000007305"/>
    </source>
</evidence>
<dbReference type="Proteomes" id="UP000007305">
    <property type="component" value="Chromosome 7"/>
</dbReference>
<accession>A0A804Q8D2</accession>
<reference evidence="1" key="2">
    <citation type="submission" date="2019-07" db="EMBL/GenBank/DDBJ databases">
        <authorList>
            <person name="Seetharam A."/>
            <person name="Woodhouse M."/>
            <person name="Cannon E."/>
        </authorList>
    </citation>
    <scope>NUCLEOTIDE SEQUENCE [LARGE SCALE GENOMIC DNA]</scope>
    <source>
        <strain evidence="1">cv. B73</strain>
    </source>
</reference>
<dbReference type="AlphaFoldDB" id="A0A804Q8D2"/>
<gene>
    <name evidence="1" type="primary">LOC103632184</name>
</gene>
<keyword evidence="2" id="KW-1185">Reference proteome</keyword>
<sequence>MPVSVMSSGRPRRRATTELQGKVRVKPVDELRRRWASGSNSTFSRDETASTEELDLDVDRIQDEVKLNWLTPDIALRVDADPLKDLRVKGSISRFWGYGDECNEDYLQESESVETPSKSLIVKKAYMAGYSFQDLVQADRYLDSSTISAQVSAIETPSDLGSKGKFVRNLLTDPVTNKKKTGKPWQGPLLAPRISPPLTLADCPFRVNRRFQRIGEQGSGNMVTISDQSWGRKSDAAQNLKLHARFQALVTEGSTSKKGNTKFRPNWALARLLTRRGKFFGKAQPTNVCPKGVIPYVPPLPRFAAAVNSPTLPVLPSHKPPYKSYAEVVRRGVKAMEDRGKTGFSGYGAGRALGHNRGDRMELRQGQVQGNNTGFGQGSGPFQPATMLGGNCQQIAPNFGGSFFGQGNLVFGQRLQGSQLGFNHGFGGSTGGNRDLSWTHGRDHRARSTHAPRAGKFSANKHVVRVGNWRILCNTRGSAPIK</sequence>
<evidence type="ECO:0000313" key="1">
    <source>
        <dbReference type="EnsemblPlants" id="Zm00001eb304720_P002"/>
    </source>
</evidence>
<proteinExistence type="predicted"/>
<dbReference type="EnsemblPlants" id="Zm00001eb304720_T002">
    <property type="protein sequence ID" value="Zm00001eb304720_P002"/>
    <property type="gene ID" value="Zm00001eb304720"/>
</dbReference>
<dbReference type="Gramene" id="Zm00001eb304720_T001">
    <property type="protein sequence ID" value="Zm00001eb304720_P001"/>
    <property type="gene ID" value="Zm00001eb304720"/>
</dbReference>
<reference evidence="1" key="3">
    <citation type="submission" date="2021-05" db="UniProtKB">
        <authorList>
            <consortium name="EnsemblPlants"/>
        </authorList>
    </citation>
    <scope>IDENTIFICATION</scope>
    <source>
        <strain evidence="1">cv. B73</strain>
    </source>
</reference>